<dbReference type="GeneID" id="60323381"/>
<accession>A0A222ZNL8</accession>
<organism evidence="2 3">
    <name type="scientific">Mycobacterium phage Amohnition</name>
    <dbReference type="NCBI Taxonomy" id="2015874"/>
    <lineage>
        <taxon>Viruses</taxon>
        <taxon>Duplodnaviria</taxon>
        <taxon>Heunggongvirae</taxon>
        <taxon>Uroviricota</taxon>
        <taxon>Caudoviricetes</taxon>
        <taxon>Weiservirinae</taxon>
        <taxon>Amginevirus</taxon>
        <taxon>Amginevirus amohnition</taxon>
    </lineage>
</organism>
<dbReference type="Proteomes" id="UP000224432">
    <property type="component" value="Segment"/>
</dbReference>
<dbReference type="RefSeq" id="YP_009951938.1">
    <property type="nucleotide sequence ID" value="NC_051606.1"/>
</dbReference>
<name>A0A222ZNL8_9CAUD</name>
<sequence>MNRNLILAGLGALVAAAALHLGAPSAAAAPAFCAKHSPTYYIAACAQSGGGGGPKPLCPVEPCEAPEGTEAASSPLRDALRKALTGGGKPAPSTSPSTGSTSTGGDGGE</sequence>
<feature type="region of interest" description="Disordered" evidence="1">
    <location>
        <begin position="65"/>
        <end position="109"/>
    </location>
</feature>
<proteinExistence type="predicted"/>
<evidence type="ECO:0000256" key="1">
    <source>
        <dbReference type="SAM" id="MobiDB-lite"/>
    </source>
</evidence>
<dbReference type="KEGG" id="vg:60323381"/>
<dbReference type="EMBL" id="MF140398">
    <property type="protein sequence ID" value="ASR86354.1"/>
    <property type="molecule type" value="Genomic_DNA"/>
</dbReference>
<protein>
    <submittedName>
        <fullName evidence="2">Uncharacterized protein</fullName>
    </submittedName>
</protein>
<feature type="compositionally biased region" description="Low complexity" evidence="1">
    <location>
        <begin position="90"/>
        <end position="101"/>
    </location>
</feature>
<gene>
    <name evidence="2" type="primary">74</name>
    <name evidence="2" type="ORF">SEA_AMOHNITION_74</name>
</gene>
<evidence type="ECO:0000313" key="2">
    <source>
        <dbReference type="EMBL" id="ASR86354.1"/>
    </source>
</evidence>
<evidence type="ECO:0000313" key="3">
    <source>
        <dbReference type="Proteomes" id="UP000224432"/>
    </source>
</evidence>
<keyword evidence="3" id="KW-1185">Reference proteome</keyword>
<reference evidence="2 3" key="1">
    <citation type="submission" date="2017-05" db="EMBL/GenBank/DDBJ databases">
        <authorList>
            <person name="Paudel S."/>
            <person name="Amoh N.Y."/>
            <person name="Buchser W.J."/>
            <person name="Forsyth M.H."/>
            <person name="Saha M.S."/>
            <person name="Stoner T.H."/>
            <person name="Garlena R.A."/>
            <person name="Russell D.A."/>
            <person name="Pope W.H."/>
            <person name="Jacobs-Sera D."/>
            <person name="Hatfull G.F."/>
        </authorList>
    </citation>
    <scope>NUCLEOTIDE SEQUENCE [LARGE SCALE GENOMIC DNA]</scope>
</reference>